<dbReference type="GO" id="GO:0016236">
    <property type="term" value="P:macroautophagy"/>
    <property type="evidence" value="ECO:0007669"/>
    <property type="project" value="InterPro"/>
</dbReference>
<organism evidence="12 13">
    <name type="scientific">Henningerozyma blattae (strain ATCC 34711 / CBS 6284 / DSM 70876 / NBRC 10599 / NRRL Y-10934 / UCD 77-7)</name>
    <name type="common">Yeast</name>
    <name type="synonym">Tetrapisispora blattae</name>
    <dbReference type="NCBI Taxonomy" id="1071380"/>
    <lineage>
        <taxon>Eukaryota</taxon>
        <taxon>Fungi</taxon>
        <taxon>Dikarya</taxon>
        <taxon>Ascomycota</taxon>
        <taxon>Saccharomycotina</taxon>
        <taxon>Saccharomycetes</taxon>
        <taxon>Saccharomycetales</taxon>
        <taxon>Saccharomycetaceae</taxon>
        <taxon>Henningerozyma</taxon>
    </lineage>
</organism>
<dbReference type="STRING" id="1071380.I2H0Y3"/>
<evidence type="ECO:0000313" key="12">
    <source>
        <dbReference type="EMBL" id="CCH60035.1"/>
    </source>
</evidence>
<feature type="region of interest" description="Disordered" evidence="11">
    <location>
        <begin position="422"/>
        <end position="447"/>
    </location>
</feature>
<comment type="similarity">
    <text evidence="3">Belongs to the ATG14 family.</text>
</comment>
<evidence type="ECO:0000256" key="4">
    <source>
        <dbReference type="ARBA" id="ARBA00013807"/>
    </source>
</evidence>
<dbReference type="Proteomes" id="UP000002866">
    <property type="component" value="Chromosome 3"/>
</dbReference>
<dbReference type="RefSeq" id="XP_004179554.1">
    <property type="nucleotide sequence ID" value="XM_004179506.1"/>
</dbReference>
<dbReference type="InterPro" id="IPR023261">
    <property type="entry name" value="Autophagy-related_protein_14"/>
</dbReference>
<evidence type="ECO:0000256" key="7">
    <source>
        <dbReference type="ARBA" id="ARBA00022927"/>
    </source>
</evidence>
<proteinExistence type="inferred from homology"/>
<dbReference type="OMA" id="MYCSHCI"/>
<evidence type="ECO:0000256" key="11">
    <source>
        <dbReference type="SAM" id="MobiDB-lite"/>
    </source>
</evidence>
<evidence type="ECO:0000256" key="2">
    <source>
        <dbReference type="ARBA" id="ARBA00004623"/>
    </source>
</evidence>
<accession>I2H0Y3</accession>
<protein>
    <recommendedName>
        <fullName evidence="4">Autophagy-related protein 14</fullName>
    </recommendedName>
</protein>
<keyword evidence="5" id="KW-0813">Transport</keyword>
<keyword evidence="8" id="KW-0072">Autophagy</keyword>
<keyword evidence="9" id="KW-0175">Coiled coil</keyword>
<evidence type="ECO:0000256" key="6">
    <source>
        <dbReference type="ARBA" id="ARBA00022554"/>
    </source>
</evidence>
<dbReference type="HOGENOM" id="CLU_562810_0_0_1"/>
<comment type="subcellular location">
    <subcellularLocation>
        <location evidence="2">Preautophagosomal structure membrane</location>
        <topology evidence="2">Peripheral membrane protein</topology>
    </subcellularLocation>
    <subcellularLocation>
        <location evidence="1">Vacuole membrane</location>
        <topology evidence="1">Peripheral membrane protein</topology>
    </subcellularLocation>
</comment>
<gene>
    <name evidence="12" type="primary">TBLA0C02230</name>
    <name evidence="12" type="ORF">TBLA_0C02230</name>
</gene>
<evidence type="ECO:0000313" key="13">
    <source>
        <dbReference type="Proteomes" id="UP000002866"/>
    </source>
</evidence>
<sequence length="485" mass="56352">MSNNDNQIMTLQCMICSKIPTNHNEKMYCSHCIKTSPDLLLKLKLDLIILNRQTMQYKLKVENILQESIKEANTVGLESNVKDNHNNNTQNNFQLKNEDNDSVLLLSEKLKTLTLLKSKKRLNKINHRIQELKRIIIHKRYIIHELLKQIKSKPDIPKYHHKKNAIINQQKTKLELIEKINLIEKKILIKQQLEKLMELNNWFSIKKTDAVDISYMIQFKKIISLRKFDKFKNSEILNSIISISNYLNLYSKIINFNLPFPNDNDFKLLKQSNMTQITSDHLIGWLGWLIMNVISIAMKRKLFKVNSLSSIDLSWLLDHYDIDGLFYYLSQNKNIESTKNNTPRYNLDCSYSMVIAIISEALQIPVSSRNDNNIIKGKIKIKAKKKDRAASKIKSKTKCSANTKDKIKDKLGSKRELRFKENSTFNSRLQEEQDHSPLSFASTESSTTNMNANSITLATTSNNMAKYYKNNGSINSDPDRWFVVG</sequence>
<dbReference type="GeneID" id="14495015"/>
<evidence type="ECO:0000256" key="9">
    <source>
        <dbReference type="ARBA" id="ARBA00023054"/>
    </source>
</evidence>
<name>I2H0Y3_HENB6</name>
<evidence type="ECO:0000256" key="3">
    <source>
        <dbReference type="ARBA" id="ARBA00009574"/>
    </source>
</evidence>
<dbReference type="GO" id="GO:0034045">
    <property type="term" value="C:phagophore assembly site membrane"/>
    <property type="evidence" value="ECO:0007669"/>
    <property type="project" value="UniProtKB-SubCell"/>
</dbReference>
<dbReference type="eggNOG" id="ENOG502RY86">
    <property type="taxonomic scope" value="Eukaryota"/>
</dbReference>
<dbReference type="EMBL" id="HE806318">
    <property type="protein sequence ID" value="CCH60035.1"/>
    <property type="molecule type" value="Genomic_DNA"/>
</dbReference>
<evidence type="ECO:0000256" key="10">
    <source>
        <dbReference type="ARBA" id="ARBA00023136"/>
    </source>
</evidence>
<keyword evidence="10" id="KW-0472">Membrane</keyword>
<dbReference type="KEGG" id="tbl:TBLA_0C02230"/>
<dbReference type="AlphaFoldDB" id="I2H0Y3"/>
<evidence type="ECO:0000256" key="8">
    <source>
        <dbReference type="ARBA" id="ARBA00023006"/>
    </source>
</evidence>
<keyword evidence="6" id="KW-0926">Vacuole</keyword>
<evidence type="ECO:0000256" key="5">
    <source>
        <dbReference type="ARBA" id="ARBA00022448"/>
    </source>
</evidence>
<dbReference type="GO" id="GO:0005774">
    <property type="term" value="C:vacuolar membrane"/>
    <property type="evidence" value="ECO:0007669"/>
    <property type="project" value="UniProtKB-SubCell"/>
</dbReference>
<keyword evidence="7" id="KW-0653">Protein transport</keyword>
<keyword evidence="13" id="KW-1185">Reference proteome</keyword>
<dbReference type="InParanoid" id="I2H0Y3"/>
<reference evidence="12 13" key="1">
    <citation type="journal article" date="2011" name="Proc. Natl. Acad. Sci. U.S.A.">
        <title>Evolutionary erosion of yeast sex chromosomes by mating-type switching accidents.</title>
        <authorList>
            <person name="Gordon J.L."/>
            <person name="Armisen D."/>
            <person name="Proux-Wera E."/>
            <person name="Oheigeartaigh S.S."/>
            <person name="Byrne K.P."/>
            <person name="Wolfe K.H."/>
        </authorList>
    </citation>
    <scope>NUCLEOTIDE SEQUENCE [LARGE SCALE GENOMIC DNA]</scope>
    <source>
        <strain evidence="13">ATCC 34711 / CBS 6284 / DSM 70876 / NBRC 10599 / NRRL Y-10934 / UCD 77-7</strain>
    </source>
</reference>
<dbReference type="PRINTS" id="PR02030">
    <property type="entry name" value="AUTOPHGYRP14"/>
</dbReference>
<dbReference type="GO" id="GO:0015031">
    <property type="term" value="P:protein transport"/>
    <property type="evidence" value="ECO:0007669"/>
    <property type="project" value="UniProtKB-KW"/>
</dbReference>
<dbReference type="FunCoup" id="I2H0Y3">
    <property type="interactions" value="67"/>
</dbReference>
<evidence type="ECO:0000256" key="1">
    <source>
        <dbReference type="ARBA" id="ARBA00004148"/>
    </source>
</evidence>